<dbReference type="PANTHER" id="PTHR43611:SF3">
    <property type="entry name" value="FLAVIN MONONUCLEOTIDE HYDROLASE 1, CHLOROPLATIC"/>
    <property type="match status" value="1"/>
</dbReference>
<keyword evidence="1" id="KW-0378">Hydrolase</keyword>
<dbReference type="RefSeq" id="WP_142854960.1">
    <property type="nucleotide sequence ID" value="NZ_FXWW01000015.1"/>
</dbReference>
<dbReference type="NCBIfam" id="TIGR01509">
    <property type="entry name" value="HAD-SF-IA-v3"/>
    <property type="match status" value="1"/>
</dbReference>
<dbReference type="OrthoDB" id="9807742at2"/>
<dbReference type="GO" id="GO:0016787">
    <property type="term" value="F:hydrolase activity"/>
    <property type="evidence" value="ECO:0007669"/>
    <property type="project" value="UniProtKB-KW"/>
</dbReference>
<dbReference type="PANTHER" id="PTHR43611">
    <property type="entry name" value="ALPHA-D-GLUCOSE 1-PHOSPHATE PHOSPHATASE"/>
    <property type="match status" value="1"/>
</dbReference>
<accession>A0A545SLC9</accession>
<keyword evidence="2" id="KW-1185">Reference proteome</keyword>
<dbReference type="SUPFAM" id="SSF56784">
    <property type="entry name" value="HAD-like"/>
    <property type="match status" value="1"/>
</dbReference>
<organism evidence="1 2">
    <name type="scientific">Aliiroseovarius halocynthiae</name>
    <dbReference type="NCBI Taxonomy" id="985055"/>
    <lineage>
        <taxon>Bacteria</taxon>
        <taxon>Pseudomonadati</taxon>
        <taxon>Pseudomonadota</taxon>
        <taxon>Alphaproteobacteria</taxon>
        <taxon>Rhodobacterales</taxon>
        <taxon>Paracoccaceae</taxon>
        <taxon>Aliiroseovarius</taxon>
    </lineage>
</organism>
<dbReference type="EMBL" id="VICH01000020">
    <property type="protein sequence ID" value="TQV65636.1"/>
    <property type="molecule type" value="Genomic_DNA"/>
</dbReference>
<dbReference type="SFLD" id="SFLDG01129">
    <property type="entry name" value="C1.5:_HAD__Beta-PGM__Phosphata"/>
    <property type="match status" value="1"/>
</dbReference>
<reference evidence="1 2" key="1">
    <citation type="submission" date="2019-06" db="EMBL/GenBank/DDBJ databases">
        <title>A novel species of marine bacteria.</title>
        <authorList>
            <person name="Wang Y."/>
        </authorList>
    </citation>
    <scope>NUCLEOTIDE SEQUENCE [LARGE SCALE GENOMIC DNA]</scope>
    <source>
        <strain evidence="1 2">MA1-10</strain>
    </source>
</reference>
<dbReference type="Gene3D" id="3.40.50.1000">
    <property type="entry name" value="HAD superfamily/HAD-like"/>
    <property type="match status" value="1"/>
</dbReference>
<dbReference type="InterPro" id="IPR036412">
    <property type="entry name" value="HAD-like_sf"/>
</dbReference>
<dbReference type="Proteomes" id="UP000315816">
    <property type="component" value="Unassembled WGS sequence"/>
</dbReference>
<evidence type="ECO:0000313" key="2">
    <source>
        <dbReference type="Proteomes" id="UP000315816"/>
    </source>
</evidence>
<protein>
    <submittedName>
        <fullName evidence="1">HAD-IA family hydrolase</fullName>
    </submittedName>
</protein>
<dbReference type="SFLD" id="SFLDS00003">
    <property type="entry name" value="Haloacid_Dehalogenase"/>
    <property type="match status" value="1"/>
</dbReference>
<dbReference type="InterPro" id="IPR023214">
    <property type="entry name" value="HAD_sf"/>
</dbReference>
<proteinExistence type="predicted"/>
<name>A0A545SLC9_9RHOB</name>
<dbReference type="InterPro" id="IPR006439">
    <property type="entry name" value="HAD-SF_hydro_IA"/>
</dbReference>
<evidence type="ECO:0000313" key="1">
    <source>
        <dbReference type="EMBL" id="TQV65636.1"/>
    </source>
</evidence>
<sequence length="206" mass="22362">MISHLMMDVDGVVVTGRPEDGADWSTGLETDLGVPTDALRDQFFGCHWSEIVTGQKPLRPALTDALATIAPLVTAEALIDYWFRKDARLDHAVLSSIADLRTQGVKVYFATNQEAARAAYLWDVLGLRDFADGMLCSAALGAAKPSSAFFQAAITHTGAKPHHHLLVDDSAANVEAARKAGWQAHLWTEGQDLSAVFMRAQTEAMR</sequence>
<dbReference type="Pfam" id="PF00702">
    <property type="entry name" value="Hydrolase"/>
    <property type="match status" value="1"/>
</dbReference>
<dbReference type="AlphaFoldDB" id="A0A545SLC9"/>
<comment type="caution">
    <text evidence="1">The sequence shown here is derived from an EMBL/GenBank/DDBJ whole genome shotgun (WGS) entry which is preliminary data.</text>
</comment>
<gene>
    <name evidence="1" type="ORF">FIL88_16410</name>
</gene>